<dbReference type="Pfam" id="PF07715">
    <property type="entry name" value="Plug"/>
    <property type="match status" value="1"/>
</dbReference>
<protein>
    <submittedName>
        <fullName evidence="14">TonB-dependent receptor</fullName>
    </submittedName>
</protein>
<feature type="signal peptide" evidence="11">
    <location>
        <begin position="1"/>
        <end position="26"/>
    </location>
</feature>
<dbReference type="Gene3D" id="2.170.130.10">
    <property type="entry name" value="TonB-dependent receptor, plug domain"/>
    <property type="match status" value="1"/>
</dbReference>
<evidence type="ECO:0000259" key="13">
    <source>
        <dbReference type="Pfam" id="PF07715"/>
    </source>
</evidence>
<keyword evidence="2 8" id="KW-0813">Transport</keyword>
<reference evidence="14 15" key="1">
    <citation type="submission" date="2019-05" db="EMBL/GenBank/DDBJ databases">
        <title>Genome sequences of Thalassotalea litorea 1K03283.</title>
        <authorList>
            <person name="Zhang D."/>
        </authorList>
    </citation>
    <scope>NUCLEOTIDE SEQUENCE [LARGE SCALE GENOMIC DNA]</scope>
    <source>
        <strain evidence="14 15">MCCC 1K03283</strain>
    </source>
</reference>
<comment type="caution">
    <text evidence="14">The sequence shown here is derived from an EMBL/GenBank/DDBJ whole genome shotgun (WGS) entry which is preliminary data.</text>
</comment>
<comment type="similarity">
    <text evidence="8 9">Belongs to the TonB-dependent receptor family.</text>
</comment>
<evidence type="ECO:0000313" key="14">
    <source>
        <dbReference type="EMBL" id="TLU61830.1"/>
    </source>
</evidence>
<dbReference type="SUPFAM" id="SSF56935">
    <property type="entry name" value="Porins"/>
    <property type="match status" value="1"/>
</dbReference>
<name>A0A5R9IGQ2_9GAMM</name>
<comment type="subcellular location">
    <subcellularLocation>
        <location evidence="1 8">Cell outer membrane</location>
        <topology evidence="1 8">Multi-pass membrane protein</topology>
    </subcellularLocation>
</comment>
<keyword evidence="4 8" id="KW-0812">Transmembrane</keyword>
<evidence type="ECO:0000256" key="11">
    <source>
        <dbReference type="SAM" id="SignalP"/>
    </source>
</evidence>
<dbReference type="PANTHER" id="PTHR30069">
    <property type="entry name" value="TONB-DEPENDENT OUTER MEMBRANE RECEPTOR"/>
    <property type="match status" value="1"/>
</dbReference>
<dbReference type="AlphaFoldDB" id="A0A5R9IGQ2"/>
<evidence type="ECO:0000256" key="6">
    <source>
        <dbReference type="ARBA" id="ARBA00023136"/>
    </source>
</evidence>
<feature type="compositionally biased region" description="Basic and acidic residues" evidence="10">
    <location>
        <begin position="48"/>
        <end position="75"/>
    </location>
</feature>
<accession>A0A5R9IGQ2</accession>
<keyword evidence="7 8" id="KW-0998">Cell outer membrane</keyword>
<proteinExistence type="inferred from homology"/>
<keyword evidence="6 8" id="KW-0472">Membrane</keyword>
<dbReference type="InterPro" id="IPR012910">
    <property type="entry name" value="Plug_dom"/>
</dbReference>
<dbReference type="InterPro" id="IPR039426">
    <property type="entry name" value="TonB-dep_rcpt-like"/>
</dbReference>
<dbReference type="InterPro" id="IPR000531">
    <property type="entry name" value="Beta-barrel_TonB"/>
</dbReference>
<feature type="domain" description="TonB-dependent receptor-like beta-barrel" evidence="12">
    <location>
        <begin position="256"/>
        <end position="655"/>
    </location>
</feature>
<dbReference type="GO" id="GO:0044718">
    <property type="term" value="P:siderophore transmembrane transport"/>
    <property type="evidence" value="ECO:0007669"/>
    <property type="project" value="TreeGrafter"/>
</dbReference>
<dbReference type="GO" id="GO:0015344">
    <property type="term" value="F:siderophore uptake transmembrane transporter activity"/>
    <property type="evidence" value="ECO:0007669"/>
    <property type="project" value="TreeGrafter"/>
</dbReference>
<dbReference type="Pfam" id="PF00593">
    <property type="entry name" value="TonB_dep_Rec_b-barrel"/>
    <property type="match status" value="1"/>
</dbReference>
<evidence type="ECO:0000256" key="10">
    <source>
        <dbReference type="SAM" id="MobiDB-lite"/>
    </source>
</evidence>
<keyword evidence="3 8" id="KW-1134">Transmembrane beta strand</keyword>
<evidence type="ECO:0000256" key="5">
    <source>
        <dbReference type="ARBA" id="ARBA00023077"/>
    </source>
</evidence>
<dbReference type="EMBL" id="VCBC01000014">
    <property type="protein sequence ID" value="TLU61830.1"/>
    <property type="molecule type" value="Genomic_DNA"/>
</dbReference>
<evidence type="ECO:0000256" key="8">
    <source>
        <dbReference type="PROSITE-ProRule" id="PRU01360"/>
    </source>
</evidence>
<sequence length="700" mass="77403">MPDHFYTKTITAVSLVSLFTLAQSNANEYSTMSTQTPDKIENPIGQNSHDEHENGHHDEQHKQDIHEDEHHDDHHHENIERIQVRATRLGRIVSDAPMRIEVINAEEIQEKALMRPGNISMLVAETGGVRVQTTSPALGSANIRLQGLYGRYTQLLSDGLPLFGGQASSIGLLQIPPTDLANVEIIKGSASSLYGGSALGGVINLISRQPSGEFEGEMLLNLTSKEGQDLTGYFASPLSESFSASITAGAHHQQEQDLDDDGWIDMAGYNRITARPRLYWSGDNGANLYMTLGAMNEARNGGTLPGKTVPDGNEFKQTIDTQRTDAGFVFEQPFSEVMNLNIRGSAMIQQDEHGYGFSLEDDKHESYLLESSVSGYNDRTDWVVGVAVQSESFHSETFSEFDYSYQVPGIFSQVDYDVTEDVSTSISARADRHSEYGTQFSPRVSMLYSPDNWSIRGSYGKGYFAPTPFVEEIEAAGLSRLEPLQGLEQERASTASIDTTYVIDNIETGLTLFASNIDGVTELQTIDGVTTNSAKQVRLVNSAGETRIRGAELLLRYRWHDVKFTGSYLYTDSSKPDSMPTNRTPIALTPEHSAGAVIMWEQHGKGLLGFEAYYTGTQKLENNPYLDQGKPYWHLGLLGQITLGRVSWFLNAENLLNVRQTKVHPLLLLEQAPSGTWTTDIWSRNDGFTVNGGVRIQFGD</sequence>
<organism evidence="14 15">
    <name type="scientific">Thalassotalea litorea</name>
    <dbReference type="NCBI Taxonomy" id="2020715"/>
    <lineage>
        <taxon>Bacteria</taxon>
        <taxon>Pseudomonadati</taxon>
        <taxon>Pseudomonadota</taxon>
        <taxon>Gammaproteobacteria</taxon>
        <taxon>Alteromonadales</taxon>
        <taxon>Colwelliaceae</taxon>
        <taxon>Thalassotalea</taxon>
    </lineage>
</organism>
<evidence type="ECO:0000256" key="7">
    <source>
        <dbReference type="ARBA" id="ARBA00023237"/>
    </source>
</evidence>
<evidence type="ECO:0000259" key="12">
    <source>
        <dbReference type="Pfam" id="PF00593"/>
    </source>
</evidence>
<dbReference type="InterPro" id="IPR036942">
    <property type="entry name" value="Beta-barrel_TonB_sf"/>
</dbReference>
<evidence type="ECO:0000256" key="9">
    <source>
        <dbReference type="RuleBase" id="RU003357"/>
    </source>
</evidence>
<evidence type="ECO:0000256" key="4">
    <source>
        <dbReference type="ARBA" id="ARBA00022692"/>
    </source>
</evidence>
<dbReference type="PANTHER" id="PTHR30069:SF57">
    <property type="entry name" value="TONB-DEPENDENT RECEPTOR"/>
    <property type="match status" value="1"/>
</dbReference>
<dbReference type="GO" id="GO:0009279">
    <property type="term" value="C:cell outer membrane"/>
    <property type="evidence" value="ECO:0007669"/>
    <property type="project" value="UniProtKB-SubCell"/>
</dbReference>
<dbReference type="Proteomes" id="UP000307790">
    <property type="component" value="Unassembled WGS sequence"/>
</dbReference>
<evidence type="ECO:0000256" key="3">
    <source>
        <dbReference type="ARBA" id="ARBA00022452"/>
    </source>
</evidence>
<dbReference type="InterPro" id="IPR037066">
    <property type="entry name" value="Plug_dom_sf"/>
</dbReference>
<keyword evidence="15" id="KW-1185">Reference proteome</keyword>
<feature type="domain" description="TonB-dependent receptor plug" evidence="13">
    <location>
        <begin position="94"/>
        <end position="202"/>
    </location>
</feature>
<feature type="chain" id="PRO_5024378315" evidence="11">
    <location>
        <begin position="27"/>
        <end position="700"/>
    </location>
</feature>
<gene>
    <name evidence="14" type="ORF">FE810_13510</name>
</gene>
<keyword evidence="5 9" id="KW-0798">TonB box</keyword>
<evidence type="ECO:0000256" key="1">
    <source>
        <dbReference type="ARBA" id="ARBA00004571"/>
    </source>
</evidence>
<evidence type="ECO:0000313" key="15">
    <source>
        <dbReference type="Proteomes" id="UP000307790"/>
    </source>
</evidence>
<feature type="region of interest" description="Disordered" evidence="10">
    <location>
        <begin position="29"/>
        <end position="75"/>
    </location>
</feature>
<dbReference type="Gene3D" id="2.40.170.20">
    <property type="entry name" value="TonB-dependent receptor, beta-barrel domain"/>
    <property type="match status" value="1"/>
</dbReference>
<keyword evidence="11" id="KW-0732">Signal</keyword>
<dbReference type="PROSITE" id="PS52016">
    <property type="entry name" value="TONB_DEPENDENT_REC_3"/>
    <property type="match status" value="1"/>
</dbReference>
<keyword evidence="14" id="KW-0675">Receptor</keyword>
<evidence type="ECO:0000256" key="2">
    <source>
        <dbReference type="ARBA" id="ARBA00022448"/>
    </source>
</evidence>
<dbReference type="OrthoDB" id="9795928at2"/>